<dbReference type="PANTHER" id="PTHR37302">
    <property type="entry name" value="SLR1116 PROTEIN"/>
    <property type="match status" value="1"/>
</dbReference>
<feature type="binding site" evidence="3">
    <location>
        <position position="49"/>
    </location>
    <ligand>
        <name>a divalent metal cation</name>
        <dbReference type="ChEBI" id="CHEBI:60240"/>
    </ligand>
</feature>
<reference evidence="4 5" key="1">
    <citation type="submission" date="2018-09" db="EMBL/GenBank/DDBJ databases">
        <title>The draft genome of Acinetobacter spp. strains.</title>
        <authorList>
            <person name="Qin J."/>
            <person name="Feng Y."/>
            <person name="Zong Z."/>
        </authorList>
    </citation>
    <scope>NUCLEOTIDE SEQUENCE [LARGE SCALE GENOMIC DNA]</scope>
    <source>
        <strain evidence="4 5">WCHAc060115</strain>
    </source>
</reference>
<accession>A0A3A8EM03</accession>
<dbReference type="AlphaFoldDB" id="A0A3A8EM03"/>
<dbReference type="RefSeq" id="WP_120385063.1">
    <property type="nucleotide sequence ID" value="NZ_RAXT01000052.1"/>
</dbReference>
<evidence type="ECO:0000256" key="3">
    <source>
        <dbReference type="PIRSR" id="PIRSR607837-1"/>
    </source>
</evidence>
<dbReference type="SUPFAM" id="SSF109854">
    <property type="entry name" value="DinB/YfiT-like putative metalloenzymes"/>
    <property type="match status" value="1"/>
</dbReference>
<dbReference type="PANTHER" id="PTHR37302:SF1">
    <property type="entry name" value="PROTEIN DINB"/>
    <property type="match status" value="1"/>
</dbReference>
<dbReference type="EMBL" id="RAXT01000052">
    <property type="protein sequence ID" value="RKG35937.1"/>
    <property type="molecule type" value="Genomic_DNA"/>
</dbReference>
<comment type="similarity">
    <text evidence="1">Belongs to the DinB family.</text>
</comment>
<name>A0A3A8EM03_9GAMM</name>
<dbReference type="Pfam" id="PF05163">
    <property type="entry name" value="DinB"/>
    <property type="match status" value="1"/>
</dbReference>
<evidence type="ECO:0000313" key="5">
    <source>
        <dbReference type="Proteomes" id="UP000280405"/>
    </source>
</evidence>
<gene>
    <name evidence="4" type="ORF">D7V20_15870</name>
</gene>
<feature type="binding site" evidence="3">
    <location>
        <position position="138"/>
    </location>
    <ligand>
        <name>a divalent metal cation</name>
        <dbReference type="ChEBI" id="CHEBI:60240"/>
    </ligand>
</feature>
<evidence type="ECO:0000313" key="4">
    <source>
        <dbReference type="EMBL" id="RKG35937.1"/>
    </source>
</evidence>
<keyword evidence="5" id="KW-1185">Reference proteome</keyword>
<proteinExistence type="inferred from homology"/>
<feature type="binding site" evidence="3">
    <location>
        <position position="134"/>
    </location>
    <ligand>
        <name>a divalent metal cation</name>
        <dbReference type="ChEBI" id="CHEBI:60240"/>
    </ligand>
</feature>
<dbReference type="GO" id="GO:0046872">
    <property type="term" value="F:metal ion binding"/>
    <property type="evidence" value="ECO:0007669"/>
    <property type="project" value="UniProtKB-KW"/>
</dbReference>
<keyword evidence="2 3" id="KW-0479">Metal-binding</keyword>
<sequence length="164" mass="18912">MDKKMLLIMAEYNIWATRRLIQSLESIRDEDFYKDVGLYFKSIAGTLNHLLVGEHYLWYSRFKAGISQTIALDTMIHTEKEALLNELQQKSVNWISFIDQIDETTLEGNLTYKRVSGQELTLPYVATLMHVFNHGTHHRGQITAAVTALGYPCPELDVVYMLIE</sequence>
<dbReference type="OrthoDB" id="9807509at2"/>
<evidence type="ECO:0000256" key="1">
    <source>
        <dbReference type="ARBA" id="ARBA00008635"/>
    </source>
</evidence>
<organism evidence="4 5">
    <name type="scientific">Acinetobacter rongchengensis</name>
    <dbReference type="NCBI Taxonomy" id="2419601"/>
    <lineage>
        <taxon>Bacteria</taxon>
        <taxon>Pseudomonadati</taxon>
        <taxon>Pseudomonadota</taxon>
        <taxon>Gammaproteobacteria</taxon>
        <taxon>Moraxellales</taxon>
        <taxon>Moraxellaceae</taxon>
        <taxon>Acinetobacter</taxon>
    </lineage>
</organism>
<evidence type="ECO:0000256" key="2">
    <source>
        <dbReference type="ARBA" id="ARBA00022723"/>
    </source>
</evidence>
<dbReference type="InterPro" id="IPR007837">
    <property type="entry name" value="DinB"/>
</dbReference>
<dbReference type="InterPro" id="IPR034660">
    <property type="entry name" value="DinB/YfiT-like"/>
</dbReference>
<protein>
    <submittedName>
        <fullName evidence="4">Damage-inducible protein DinB</fullName>
    </submittedName>
</protein>
<dbReference type="Gene3D" id="1.20.120.450">
    <property type="entry name" value="dinb family like domain"/>
    <property type="match status" value="1"/>
</dbReference>
<dbReference type="Proteomes" id="UP000280405">
    <property type="component" value="Unassembled WGS sequence"/>
</dbReference>
<comment type="caution">
    <text evidence="4">The sequence shown here is derived from an EMBL/GenBank/DDBJ whole genome shotgun (WGS) entry which is preliminary data.</text>
</comment>